<feature type="domain" description="Glycoside hydrolase family 20 catalytic" evidence="7">
    <location>
        <begin position="448"/>
        <end position="780"/>
    </location>
</feature>
<feature type="domain" description="Glycoside hydrolase family 20 catalytic" evidence="7">
    <location>
        <begin position="46"/>
        <end position="396"/>
    </location>
</feature>
<evidence type="ECO:0000256" key="5">
    <source>
        <dbReference type="SAM" id="Phobius"/>
    </source>
</evidence>
<dbReference type="STRING" id="999415.HMPREF9943_01040"/>
<dbReference type="PANTHER" id="PTHR43678">
    <property type="entry name" value="PUTATIVE (AFU_ORTHOLOGUE AFUA_2G00640)-RELATED"/>
    <property type="match status" value="1"/>
</dbReference>
<dbReference type="InterPro" id="IPR015883">
    <property type="entry name" value="Glyco_hydro_20_cat"/>
</dbReference>
<evidence type="ECO:0000256" key="6">
    <source>
        <dbReference type="SAM" id="SignalP"/>
    </source>
</evidence>
<dbReference type="AlphaFoldDB" id="M2Q375"/>
<comment type="similarity">
    <text evidence="1">Belongs to the glycosyl hydrolase 20 family.</text>
</comment>
<keyword evidence="9" id="KW-1185">Reference proteome</keyword>
<feature type="region of interest" description="Disordered" evidence="4">
    <location>
        <begin position="1169"/>
        <end position="1194"/>
    </location>
</feature>
<keyword evidence="5" id="KW-0812">Transmembrane</keyword>
<protein>
    <recommendedName>
        <fullName evidence="7">Glycoside hydrolase family 20 catalytic domain-containing protein</fullName>
    </recommendedName>
</protein>
<dbReference type="SUPFAM" id="SSF51445">
    <property type="entry name" value="(Trans)glycosidases"/>
    <property type="match status" value="2"/>
</dbReference>
<dbReference type="PANTHER" id="PTHR43678:SF1">
    <property type="entry name" value="BETA-N-ACETYLHEXOSAMINIDASE"/>
    <property type="match status" value="1"/>
</dbReference>
<keyword evidence="3" id="KW-0175">Coiled coil</keyword>
<dbReference type="Pfam" id="PF00728">
    <property type="entry name" value="Glyco_hydro_20"/>
    <property type="match status" value="2"/>
</dbReference>
<dbReference type="Proteomes" id="UP000011758">
    <property type="component" value="Unassembled WGS sequence"/>
</dbReference>
<keyword evidence="5" id="KW-1133">Transmembrane helix</keyword>
<evidence type="ECO:0000256" key="1">
    <source>
        <dbReference type="ARBA" id="ARBA00006285"/>
    </source>
</evidence>
<comment type="caution">
    <text evidence="8">The sequence shown here is derived from an EMBL/GenBank/DDBJ whole genome shotgun (WGS) entry which is preliminary data.</text>
</comment>
<name>M2Q375_9FIRM</name>
<dbReference type="Gene3D" id="1.20.1270.90">
    <property type="entry name" value="AF1782-like"/>
    <property type="match status" value="4"/>
</dbReference>
<dbReference type="EMBL" id="AGEJ01000016">
    <property type="protein sequence ID" value="EMD16711.1"/>
    <property type="molecule type" value="Genomic_DNA"/>
</dbReference>
<feature type="coiled-coil region" evidence="3">
    <location>
        <begin position="907"/>
        <end position="946"/>
    </location>
</feature>
<proteinExistence type="inferred from homology"/>
<organism evidence="8 9">
    <name type="scientific">Eggerthia catenaformis OT 569 = DSM 20559</name>
    <dbReference type="NCBI Taxonomy" id="999415"/>
    <lineage>
        <taxon>Bacteria</taxon>
        <taxon>Bacillati</taxon>
        <taxon>Bacillota</taxon>
        <taxon>Erysipelotrichia</taxon>
        <taxon>Erysipelotrichales</taxon>
        <taxon>Coprobacillaceae</taxon>
        <taxon>Eggerthia</taxon>
    </lineage>
</organism>
<dbReference type="GO" id="GO:0005975">
    <property type="term" value="P:carbohydrate metabolic process"/>
    <property type="evidence" value="ECO:0007669"/>
    <property type="project" value="InterPro"/>
</dbReference>
<gene>
    <name evidence="8" type="ORF">HMPREF9943_01040</name>
</gene>
<feature type="signal peptide" evidence="6">
    <location>
        <begin position="1"/>
        <end position="35"/>
    </location>
</feature>
<dbReference type="BioCyc" id="ECAT999415-HMP:GTTI-1066-MONOMER"/>
<dbReference type="Gene3D" id="3.20.20.80">
    <property type="entry name" value="Glycosidases"/>
    <property type="match status" value="2"/>
</dbReference>
<dbReference type="eggNOG" id="COG3525">
    <property type="taxonomic scope" value="Bacteria"/>
</dbReference>
<feature type="chain" id="PRO_5004022665" description="Glycoside hydrolase family 20 catalytic domain-containing protein" evidence="6">
    <location>
        <begin position="36"/>
        <end position="1221"/>
    </location>
</feature>
<dbReference type="RefSeq" id="WP_004802782.1">
    <property type="nucleotide sequence ID" value="NZ_KB446648.1"/>
</dbReference>
<evidence type="ECO:0000313" key="9">
    <source>
        <dbReference type="Proteomes" id="UP000011758"/>
    </source>
</evidence>
<dbReference type="InterPro" id="IPR052764">
    <property type="entry name" value="GH20_Enzymes"/>
</dbReference>
<keyword evidence="6" id="KW-0732">Signal</keyword>
<dbReference type="InterPro" id="IPR017853">
    <property type="entry name" value="GH"/>
</dbReference>
<evidence type="ECO:0000256" key="3">
    <source>
        <dbReference type="SAM" id="Coils"/>
    </source>
</evidence>
<keyword evidence="5" id="KW-0472">Membrane</keyword>
<evidence type="ECO:0000259" key="7">
    <source>
        <dbReference type="Pfam" id="PF00728"/>
    </source>
</evidence>
<reference evidence="8 9" key="1">
    <citation type="submission" date="2013-02" db="EMBL/GenBank/DDBJ databases">
        <title>The Genome Sequence of Lactobacillus catenaformis F0143.</title>
        <authorList>
            <consortium name="The Broad Institute Genome Sequencing Platform"/>
            <person name="Earl A."/>
            <person name="Ward D."/>
            <person name="Feldgarden M."/>
            <person name="Gevers D."/>
            <person name="Izard J."/>
            <person name="Blanton J.M."/>
            <person name="Mathney J."/>
            <person name="Dewhirst F.E."/>
            <person name="Young S.K."/>
            <person name="Zeng Q."/>
            <person name="Gargeya S."/>
            <person name="Fitzgerald M."/>
            <person name="Haas B."/>
            <person name="Abouelleil A."/>
            <person name="Alvarado L."/>
            <person name="Arachchi H.M."/>
            <person name="Berlin A."/>
            <person name="Chapman S.B."/>
            <person name="Gearin G."/>
            <person name="Goldberg J."/>
            <person name="Griggs A."/>
            <person name="Gujja S."/>
            <person name="Hansen M."/>
            <person name="Heiman D."/>
            <person name="Howarth C."/>
            <person name="Larimer J."/>
            <person name="Lui A."/>
            <person name="MacDonald P.J.P."/>
            <person name="McCowen C."/>
            <person name="Montmayeur A."/>
            <person name="Murphy C."/>
            <person name="Neiman D."/>
            <person name="Pearson M."/>
            <person name="Priest M."/>
            <person name="Roberts A."/>
            <person name="Saif S."/>
            <person name="Shea T."/>
            <person name="Sisk P."/>
            <person name="Stolte C."/>
            <person name="Sykes S."/>
            <person name="Wortman J."/>
            <person name="Nusbaum C."/>
            <person name="Birren B."/>
        </authorList>
    </citation>
    <scope>NUCLEOTIDE SEQUENCE [LARGE SCALE GENOMIC DNA]</scope>
    <source>
        <strain evidence="8 9">OT 569</strain>
    </source>
</reference>
<accession>M2Q375</accession>
<keyword evidence="2" id="KW-0378">Hydrolase</keyword>
<evidence type="ECO:0000256" key="4">
    <source>
        <dbReference type="SAM" id="MobiDB-lite"/>
    </source>
</evidence>
<feature type="transmembrane region" description="Helical" evidence="5">
    <location>
        <begin position="1199"/>
        <end position="1216"/>
    </location>
</feature>
<evidence type="ECO:0000313" key="8">
    <source>
        <dbReference type="EMBL" id="EMD16711.1"/>
    </source>
</evidence>
<evidence type="ECO:0000256" key="2">
    <source>
        <dbReference type="ARBA" id="ARBA00022801"/>
    </source>
</evidence>
<dbReference type="GO" id="GO:0004563">
    <property type="term" value="F:beta-N-acetylhexosaminidase activity"/>
    <property type="evidence" value="ECO:0007669"/>
    <property type="project" value="UniProtKB-ARBA"/>
</dbReference>
<sequence length="1221" mass="138678">MISAYGFKKLKKVLLSSFVSIMVIAGMATPLTVKAEPQKKDYSKKYKMISLDAGRKYFSADQINRIIDHASSKGFTHLHLLLGNDAFRFTLNDMDVHVNDKVYKAADINKAITKGNFEYMTRQKAQNIQDAAKTLSESDMNKILAHAKAKNMKIIPGINMPGHMDSIVTVMEEMKDLGNVRFTGDKGTSLTTMNYDNEKAAQFMKSFLQKYLDYFKSKGIKEFNFGADEIGNDAVSGYKGGYDYLSKRPAQYATLVKFINKLADQVDAAGMTPYCFNDGLYYNDNTAHKFSSKIRVFYWSCGHTWWGAPDSGSAKTIIKQGHKIVNVNEKWYYVLGRERADCPSRGGAYTAFPYEGMDPSKASTVKMKDVTFDYVREHPNDNKNLETLGSMIALWCDIPSMPYEEDKFFKYMDIFADSNPDVFKKENPVAPEMKRTMSVKGTMKVASIDAGRKFFSAQDIKNAIARLKEKDYTHLQLILGNNGLRFALDNMDIKANNKTYKGEDIKKYIKAGNKEYMTSKYAEDTENADRFLTETEMNDILDFAKKKGIQIIPLINTPGHMDTILSVMEKAGLTQVRYDCKDPKYDQSDEPSATTISMENKEALEFTKTLVKKYMDYFSKKGCQFFNIGADEYGNHDSNCQGFADLQKLGLYKTFIAYINELAKYATDRKVRPMVFNDGIYYGEKDNDGQFDPNILVAYWTSGFPYNGHRYQPAQTTYLAKKDHEILNTNDNWYYVIGTESPWNQSWYGFNMAMRGVSKHKFAENVGNPVKTVGSMICLWCDNPGKAYKEKNFFQWVDAFANNNPDVFKKRADYSKVDEALEKAKKYEKEKNNYTAESYDKLDKAVKAVIRDKYEEEQPTVDLYAVAIESAIAQLKLKPADYTAINEIYFKAKKAVAYRKNYVDKTIDELEKVLNEISFDLTIKEQEKVNNLAKRLKDAYEALELKDADYSEVEKAKKEVPDLKNYTEETAKAVTKALAAVQEGLKIDEQDKVDQYAKNIRDAISKLEEKKADYSNVDKALKNVPKDLSSYTEESVERLNRAIEAAKKRDLKISQQKKAEAIAEEINNAIAGLVKKNITYKMTPGDVIKGQEAVFRSSADIKKFKQLLIDNKIVDSKNYKVTEGSTIITLSKEYTKTLSVGEHTIQIVSVDGQATAKFTVKDMVKVEETKPATKKPEKKAKENMKKKPSKADTSDSTHIIGYIIVIFISLAGAITLKKKFN</sequence>